<comment type="similarity">
    <text evidence="3">Belongs to the WD repeat cdt2 family.</text>
</comment>
<keyword evidence="7" id="KW-1185">Reference proteome</keyword>
<keyword evidence="2" id="KW-0833">Ubl conjugation pathway</keyword>
<dbReference type="PROSITE" id="PS50082">
    <property type="entry name" value="WD_REPEATS_2"/>
    <property type="match status" value="2"/>
</dbReference>
<feature type="compositionally biased region" description="Low complexity" evidence="5">
    <location>
        <begin position="1387"/>
        <end position="1396"/>
    </location>
</feature>
<organism evidence="6 7">
    <name type="scientific">Astrephomene gubernaculifera</name>
    <dbReference type="NCBI Taxonomy" id="47775"/>
    <lineage>
        <taxon>Eukaryota</taxon>
        <taxon>Viridiplantae</taxon>
        <taxon>Chlorophyta</taxon>
        <taxon>core chlorophytes</taxon>
        <taxon>Chlorophyceae</taxon>
        <taxon>CS clade</taxon>
        <taxon>Chlamydomonadales</taxon>
        <taxon>Astrephomenaceae</taxon>
        <taxon>Astrephomene</taxon>
    </lineage>
</organism>
<feature type="region of interest" description="Disordered" evidence="5">
    <location>
        <begin position="1676"/>
        <end position="1716"/>
    </location>
</feature>
<protein>
    <submittedName>
        <fullName evidence="6">Uncharacterized protein</fullName>
    </submittedName>
</protein>
<evidence type="ECO:0000256" key="3">
    <source>
        <dbReference type="ARBA" id="ARBA00038344"/>
    </source>
</evidence>
<dbReference type="SMART" id="SM00320">
    <property type="entry name" value="WD40"/>
    <property type="match status" value="6"/>
</dbReference>
<feature type="compositionally biased region" description="Pro residues" evidence="5">
    <location>
        <begin position="1325"/>
        <end position="1336"/>
    </location>
</feature>
<reference evidence="6 7" key="1">
    <citation type="journal article" date="2021" name="Sci. Rep.">
        <title>Genome sequencing of the multicellular alga Astrephomene provides insights into convergent evolution of germ-soma differentiation.</title>
        <authorList>
            <person name="Yamashita S."/>
            <person name="Yamamoto K."/>
            <person name="Matsuzaki R."/>
            <person name="Suzuki S."/>
            <person name="Yamaguchi H."/>
            <person name="Hirooka S."/>
            <person name="Minakuchi Y."/>
            <person name="Miyagishima S."/>
            <person name="Kawachi M."/>
            <person name="Toyoda A."/>
            <person name="Nozaki H."/>
        </authorList>
    </citation>
    <scope>NUCLEOTIDE SEQUENCE [LARGE SCALE GENOMIC DNA]</scope>
    <source>
        <strain evidence="6 7">NIES-4017</strain>
    </source>
</reference>
<feature type="region of interest" description="Disordered" evidence="5">
    <location>
        <begin position="1281"/>
        <end position="1353"/>
    </location>
</feature>
<comment type="pathway">
    <text evidence="1">Protein modification; protein ubiquitination.</text>
</comment>
<dbReference type="GO" id="GO:0043161">
    <property type="term" value="P:proteasome-mediated ubiquitin-dependent protein catabolic process"/>
    <property type="evidence" value="ECO:0007669"/>
    <property type="project" value="TreeGrafter"/>
</dbReference>
<dbReference type="EMBL" id="BMAR01000001">
    <property type="protein sequence ID" value="GFR39594.1"/>
    <property type="molecule type" value="Genomic_DNA"/>
</dbReference>
<accession>A0AAD3DE26</accession>
<dbReference type="PANTHER" id="PTHR22852:SF0">
    <property type="entry name" value="DENTICLELESS PROTEIN HOMOLOG"/>
    <property type="match status" value="1"/>
</dbReference>
<feature type="compositionally biased region" description="Basic and acidic residues" evidence="5">
    <location>
        <begin position="1676"/>
        <end position="1686"/>
    </location>
</feature>
<feature type="region of interest" description="Disordered" evidence="5">
    <location>
        <begin position="1561"/>
        <end position="1638"/>
    </location>
</feature>
<sequence length="1774" mass="184259">MLPLRGQTLAAGVLDRERGLWGARFSASQQHQQRELLRCVTFEATATAIPLPPATETSGAPLCLQFNKNSSLCNRQLLAVGGEEGFITIASTEDLDGLQRDVSDGSWRPRAHWPCHRNSIFDLAWAKNDAVIYTASGHQHVGIWDTDTAKGLAVAEGHEGSVKSVSPLHLCEDVFATGARDGRIMLWDARCQGFSGYGPLGGRRVQTRTGLDCAPVLSPVWTQEGAHNRTGTTGSRASSKAVKPAPVTVTSVAFVPYSYLLLSGGANDTVVKLWDVRMRGLPVCDLELPMPAAGTSLHTGRSAGAKSRAPMTSSFPGVPYEVGAYSCPSRSSAVGVTHITVSDSGDRLLVSCLDSQHHLFSLSRLAAGPLATWCAPPPALKASFYMRSVFSPCGDYVLCGSRDAGAHIWNMADPQRPPVELPHAQEVTGVAWSGGDWGKVATCSDSGEVRVWTLSRLPARAVEDGAGAAVASCFGARALQQAAKVASGSGGGATSAPVIPLRQGTAAPATPAAVRPPGRRMVQLRLNLSRAPRETPTPAPPAAAAASTPVQDLATATTPHSSMPASAPVSAPPQAQGPSAAAARVESVNPPASDEEERAAALRASALKSPVSAAPVQPATRRRSGPLPPVPIFSPVFNRWQPRDTGASPAPFPQPATSSREADAAGPSAVDPCGGLEAAMKALPQVRTQSPVDRPQRSDKPQVMDLQPRRLAEELFMGIDAKPQLQPRDGTDDADGEWLTRRPSAGVTSAATEPPAAATSVPATGSTLLAARVPAFSPRKTPTTSFQRSRSRLGPFSPSNSAHSSGSGPSFSSNSSGGATTPRQHQPPQGVVAQILRNSPRPGSVRSAENLFGLAVPSPRSRAASPRVESGGALPVGRRLFGGPEQVQPLPQPDAWAVNSDGPNAVSAFGWDADNAAAGPNVVGAIGHLLQRPDSPIGNHGSPRVLANLMYDVQDGQEVAPALRYRELHPEDSGPFNCFDGVDYDTYRRISDGGENDGGGIPASAPGLQRAHRTSTSGAGSPRGELLSGPLLSWEDGDEPGSRENEAGGVGDLFAGWALRRLDSSSMRLVERSGSDVISDDGSDFDFDPYGDKENTPPPEPLEAPSADPVASGTFGDGASAPTAPVPGSPRPTTTEQSLPRLLDASAAVSSRSQPSRQGGAAATPFAAALPFPEVTGPDAGVGGFRAVGAPSLHSVPSMGAGMSSGQNAIAAGDNSASNGLEEALSFGVGCLLPRYNSAASSDDGMEGEIGQLAELPPPMATPLRHGGSCGRRCHPGSAIGATDVDASAAGLERRTTDNPSPPKRARKAYRSDDSDEEDADSRLPSPPRSTRPPRVPSCAMPTPMGKQRPSASMVMASPCVRGGRRPGCGVSRLADGGFLGAVSAAAASIGSESPAPKIGTASRTGRRETPAAEEFFRRRAEEDRDGMMMSPFGFGELPGSAAPKVAASVSERRGASRLARGCGAAGLAAVETGQLLFSEGVISDDKADAREELAQREQDEEDFRAIQGSVRSLSCVFETQDTAAQVASTMMVPGTLPAEEEGGAEVQDEDEDQHRRYGAPMRLSFEDRTVASPAPFGMGTAAGGDIVGRDEGAERQGSIGFGSLFGHSQQQQPVTDYQQRRRGSSSGHAAPTPLPLDESSRCFPVAGFGAMANASDALLTGWAGGNGALPIATEHRQPHQQRPHELLQPSFSGFSPHGPLAPPAGGTGGAQTQQLLPGTLGRKHKQQTLRQCWGAGAVPLQGPNSVMEGPVQMPAPMSRPLGPTGLASPRYFR</sequence>
<evidence type="ECO:0000313" key="7">
    <source>
        <dbReference type="Proteomes" id="UP001054857"/>
    </source>
</evidence>
<feature type="region of interest" description="Disordered" evidence="5">
    <location>
        <begin position="1072"/>
        <end position="1138"/>
    </location>
</feature>
<dbReference type="PANTHER" id="PTHR22852">
    <property type="entry name" value="LETHAL 2 DENTICLELESS PROTEIN RETINOIC ACID-REGULATED NUCLEAR MATRIX-ASSOCIATED PROTEIN"/>
    <property type="match status" value="1"/>
</dbReference>
<evidence type="ECO:0000256" key="1">
    <source>
        <dbReference type="ARBA" id="ARBA00004906"/>
    </source>
</evidence>
<proteinExistence type="inferred from homology"/>
<dbReference type="InterPro" id="IPR051865">
    <property type="entry name" value="WD-repeat_CDT2_adapter"/>
</dbReference>
<gene>
    <name evidence="6" type="ORF">Agub_g54</name>
</gene>
<evidence type="ECO:0000256" key="5">
    <source>
        <dbReference type="SAM" id="MobiDB-lite"/>
    </source>
</evidence>
<feature type="compositionally biased region" description="Acidic residues" evidence="5">
    <location>
        <begin position="1078"/>
        <end position="1089"/>
    </location>
</feature>
<feature type="compositionally biased region" description="Low complexity" evidence="5">
    <location>
        <begin position="748"/>
        <end position="763"/>
    </location>
</feature>
<dbReference type="GO" id="GO:0005634">
    <property type="term" value="C:nucleus"/>
    <property type="evidence" value="ECO:0007669"/>
    <property type="project" value="TreeGrafter"/>
</dbReference>
<feature type="region of interest" description="Disordered" evidence="5">
    <location>
        <begin position="684"/>
        <end position="703"/>
    </location>
</feature>
<feature type="region of interest" description="Disordered" evidence="5">
    <location>
        <begin position="720"/>
        <end position="739"/>
    </location>
</feature>
<evidence type="ECO:0000256" key="2">
    <source>
        <dbReference type="ARBA" id="ARBA00022786"/>
    </source>
</evidence>
<dbReference type="InterPro" id="IPR036322">
    <property type="entry name" value="WD40_repeat_dom_sf"/>
</dbReference>
<evidence type="ECO:0000313" key="6">
    <source>
        <dbReference type="EMBL" id="GFR39594.1"/>
    </source>
</evidence>
<comment type="caution">
    <text evidence="6">The sequence shown here is derived from an EMBL/GenBank/DDBJ whole genome shotgun (WGS) entry which is preliminary data.</text>
</comment>
<dbReference type="Pfam" id="PF00400">
    <property type="entry name" value="WD40"/>
    <property type="match status" value="3"/>
</dbReference>
<feature type="region of interest" description="Disordered" evidence="5">
    <location>
        <begin position="989"/>
        <end position="1049"/>
    </location>
</feature>
<dbReference type="GO" id="GO:0030674">
    <property type="term" value="F:protein-macromolecule adaptor activity"/>
    <property type="evidence" value="ECO:0007669"/>
    <property type="project" value="TreeGrafter"/>
</dbReference>
<feature type="repeat" description="WD" evidence="4">
    <location>
        <begin position="155"/>
        <end position="188"/>
    </location>
</feature>
<feature type="region of interest" description="Disordered" evidence="5">
    <location>
        <begin position="772"/>
        <end position="827"/>
    </location>
</feature>
<feature type="compositionally biased region" description="Basic and acidic residues" evidence="5">
    <location>
        <begin position="694"/>
        <end position="703"/>
    </location>
</feature>
<feature type="compositionally biased region" description="Low complexity" evidence="5">
    <location>
        <begin position="561"/>
        <end position="583"/>
    </location>
</feature>
<dbReference type="InterPro" id="IPR001680">
    <property type="entry name" value="WD40_rpt"/>
</dbReference>
<dbReference type="InterPro" id="IPR015943">
    <property type="entry name" value="WD40/YVTN_repeat-like_dom_sf"/>
</dbReference>
<dbReference type="SUPFAM" id="SSF50978">
    <property type="entry name" value="WD40 repeat-like"/>
    <property type="match status" value="1"/>
</dbReference>
<name>A0AAD3DE26_9CHLO</name>
<dbReference type="Proteomes" id="UP001054857">
    <property type="component" value="Unassembled WGS sequence"/>
</dbReference>
<feature type="region of interest" description="Disordered" evidence="5">
    <location>
        <begin position="1387"/>
        <end position="1414"/>
    </location>
</feature>
<feature type="repeat" description="WD" evidence="4">
    <location>
        <begin position="113"/>
        <end position="154"/>
    </location>
</feature>
<keyword evidence="4" id="KW-0853">WD repeat</keyword>
<feature type="region of interest" description="Disordered" evidence="5">
    <location>
        <begin position="531"/>
        <end position="669"/>
    </location>
</feature>
<feature type="compositionally biased region" description="Low complexity" evidence="5">
    <location>
        <begin position="794"/>
        <end position="819"/>
    </location>
</feature>
<feature type="compositionally biased region" description="Polar residues" evidence="5">
    <location>
        <begin position="1607"/>
        <end position="1618"/>
    </location>
</feature>
<evidence type="ECO:0000256" key="4">
    <source>
        <dbReference type="PROSITE-ProRule" id="PRU00221"/>
    </source>
</evidence>
<feature type="region of interest" description="Disordered" evidence="5">
    <location>
        <begin position="744"/>
        <end position="763"/>
    </location>
</feature>
<dbReference type="Gene3D" id="2.130.10.10">
    <property type="entry name" value="YVTN repeat-like/Quinoprotein amine dehydrogenase"/>
    <property type="match status" value="3"/>
</dbReference>